<feature type="transmembrane region" description="Helical" evidence="1">
    <location>
        <begin position="42"/>
        <end position="62"/>
    </location>
</feature>
<name>A0ABN6DN21_ERWRD</name>
<evidence type="ECO:0000313" key="2">
    <source>
        <dbReference type="EMBL" id="BCQ35268.1"/>
    </source>
</evidence>
<keyword evidence="1" id="KW-1133">Transmembrane helix</keyword>
<organism evidence="2 3">
    <name type="scientific">Erwinia rhapontici</name>
    <name type="common">Pectobacterium rhapontici</name>
    <dbReference type="NCBI Taxonomy" id="55212"/>
    <lineage>
        <taxon>Bacteria</taxon>
        <taxon>Pseudomonadati</taxon>
        <taxon>Pseudomonadota</taxon>
        <taxon>Gammaproteobacteria</taxon>
        <taxon>Enterobacterales</taxon>
        <taxon>Erwiniaceae</taxon>
        <taxon>Erwinia</taxon>
    </lineage>
</organism>
<evidence type="ECO:0000313" key="3">
    <source>
        <dbReference type="Proteomes" id="UP000677515"/>
    </source>
</evidence>
<proteinExistence type="predicted"/>
<dbReference type="RefSeq" id="WP_212812821.1">
    <property type="nucleotide sequence ID" value="NZ_AP024329.1"/>
</dbReference>
<reference evidence="2 3" key="1">
    <citation type="submission" date="2021-01" db="EMBL/GenBank/DDBJ databases">
        <title>Complete genome sequence of Erwinia rhapontici MAFF 311153.</title>
        <authorList>
            <person name="Morohoshi T."/>
            <person name="Someya N."/>
        </authorList>
    </citation>
    <scope>NUCLEOTIDE SEQUENCE [LARGE SCALE GENOMIC DNA]</scope>
    <source>
        <strain evidence="2 3">MAFF 311153</strain>
    </source>
</reference>
<accession>A0ABN6DN21</accession>
<keyword evidence="3" id="KW-1185">Reference proteome</keyword>
<sequence>MKSAKEVWSFVKPYIGKYYLAFLLGGVFWMLLDVYATKGIDASFVSACADVSLVVAAVIAGFEAKKAWVKRTKEDGYKIATILMNDKLIKTVYSHELVYWNFSMGSLLRKYLTLDADLEFRNIEYKKSRERVYIKELIGLRDKLKGFHKDKLYNLSQEIHFEIFRMRNVGVNFSTDDDGEKLRGYFNRFRDLSIKCEGLIVSMDSYIDCYTDIKGDVIVIDDFKNYRFHLETIDSSYHDVRLMTDSLRETFNEFTKYSQTKSVLNYFNLN</sequence>
<dbReference type="EMBL" id="AP024329">
    <property type="protein sequence ID" value="BCQ35268.1"/>
    <property type="molecule type" value="Genomic_DNA"/>
</dbReference>
<protein>
    <recommendedName>
        <fullName evidence="4">Phage abortive infection protein</fullName>
    </recommendedName>
</protein>
<gene>
    <name evidence="2" type="ORF">ERHA53_26110</name>
</gene>
<evidence type="ECO:0008006" key="4">
    <source>
        <dbReference type="Google" id="ProtNLM"/>
    </source>
</evidence>
<keyword evidence="1" id="KW-0472">Membrane</keyword>
<keyword evidence="1" id="KW-0812">Transmembrane</keyword>
<dbReference type="Proteomes" id="UP000677515">
    <property type="component" value="Chromosome"/>
</dbReference>
<evidence type="ECO:0000256" key="1">
    <source>
        <dbReference type="SAM" id="Phobius"/>
    </source>
</evidence>
<feature type="transmembrane region" description="Helical" evidence="1">
    <location>
        <begin position="18"/>
        <end position="36"/>
    </location>
</feature>